<reference evidence="1 2" key="1">
    <citation type="submission" date="2016-11" db="EMBL/GenBank/DDBJ databases">
        <authorList>
            <person name="Jaros S."/>
            <person name="Januszkiewicz K."/>
            <person name="Wedrychowicz H."/>
        </authorList>
    </citation>
    <scope>NUCLEOTIDE SEQUENCE [LARGE SCALE GENOMIC DNA]</scope>
    <source>
        <strain evidence="1 2">GAS138</strain>
    </source>
</reference>
<proteinExistence type="predicted"/>
<sequence>MGEAKLKETRRLQFLKLHPSCVYCGDAASTTDHCPPRCFFVRRHWPETYEFPACEKCNAEARLDEQGLAVLIRTPLRETLNELDQQEWGKLVDGVRNNQPRLLAEWTDISRNEIKRDLRSTFGRDVGDLLRQRGWGAANIGLLTEGMITRFMIKLGKALYYKHNAHIFDGILYVNHIDLAARDTTPEYIESILRMAPALAAIERNRKPLSEQFVYRFNNSPEGQVMYAVVQFGDQFIFQLIAMGREMHTKLVELNNGDDLPKAGRHECFLIGKP</sequence>
<evidence type="ECO:0000313" key="2">
    <source>
        <dbReference type="Proteomes" id="UP000189796"/>
    </source>
</evidence>
<dbReference type="RefSeq" id="WP_154072718.1">
    <property type="nucleotide sequence ID" value="NZ_LT670817.1"/>
</dbReference>
<dbReference type="EMBL" id="LT670817">
    <property type="protein sequence ID" value="SHI04743.1"/>
    <property type="molecule type" value="Genomic_DNA"/>
</dbReference>
<dbReference type="AlphaFoldDB" id="A0A1M5XZN8"/>
<protein>
    <submittedName>
        <fullName evidence="1">Uncharacterized protein</fullName>
    </submittedName>
</protein>
<dbReference type="OrthoDB" id="7846512at2"/>
<dbReference type="Proteomes" id="UP000189796">
    <property type="component" value="Chromosome I"/>
</dbReference>
<organism evidence="1 2">
    <name type="scientific">Bradyrhizobium erythrophlei</name>
    <dbReference type="NCBI Taxonomy" id="1437360"/>
    <lineage>
        <taxon>Bacteria</taxon>
        <taxon>Pseudomonadati</taxon>
        <taxon>Pseudomonadota</taxon>
        <taxon>Alphaproteobacteria</taxon>
        <taxon>Hyphomicrobiales</taxon>
        <taxon>Nitrobacteraceae</taxon>
        <taxon>Bradyrhizobium</taxon>
    </lineage>
</organism>
<evidence type="ECO:0000313" key="1">
    <source>
        <dbReference type="EMBL" id="SHI04743.1"/>
    </source>
</evidence>
<gene>
    <name evidence="1" type="ORF">SAMN05443248_7728</name>
</gene>
<accession>A0A1M5XZN8</accession>
<name>A0A1M5XZN8_9BRAD</name>